<evidence type="ECO:0000313" key="2">
    <source>
        <dbReference type="EMBL" id="GCA73222.1"/>
    </source>
</evidence>
<evidence type="ECO:0000256" key="1">
    <source>
        <dbReference type="SAM" id="SignalP"/>
    </source>
</evidence>
<protein>
    <submittedName>
        <fullName evidence="2">Uncharacterized protein</fullName>
    </submittedName>
</protein>
<reference evidence="2 3" key="1">
    <citation type="submission" date="2018-09" db="EMBL/GenBank/DDBJ databases">
        <title>Evolutionary history of phycoerythrin pigmentation in the water bloom-forming cyanobacterium Microcystis aeruginosa.</title>
        <authorList>
            <person name="Tanabe Y."/>
            <person name="Tanabe Y."/>
            <person name="Yamaguchi H."/>
        </authorList>
    </citation>
    <scope>NUCLEOTIDE SEQUENCE [LARGE SCALE GENOMIC DNA]</scope>
    <source>
        <strain evidence="2 3">NIES-2520</strain>
    </source>
</reference>
<feature type="signal peptide" evidence="1">
    <location>
        <begin position="1"/>
        <end position="29"/>
    </location>
</feature>
<sequence length="173" mass="19090">MKLKLFASLLAASTLAVGALAIGSHPSSAQMDTYFCGKSKDGVPTTYARTATGKRVAVIRWQQRTSKLTPEARCQTVSAKFQKAYEEGLLNYLTWGIQDGQKVVCSVRQYGDTCREGYMLFTLLDKKDDPTKVAQDVMNGAYAASGPVVQSEDGSPQYYYDMNQFLREAPTEE</sequence>
<evidence type="ECO:0000313" key="3">
    <source>
        <dbReference type="Proteomes" id="UP000324917"/>
    </source>
</evidence>
<organism evidence="2 3">
    <name type="scientific">Microcystis aeruginosa NIES-2520</name>
    <dbReference type="NCBI Taxonomy" id="2303982"/>
    <lineage>
        <taxon>Bacteria</taxon>
        <taxon>Bacillati</taxon>
        <taxon>Cyanobacteriota</taxon>
        <taxon>Cyanophyceae</taxon>
        <taxon>Oscillatoriophycideae</taxon>
        <taxon>Chroococcales</taxon>
        <taxon>Microcystaceae</taxon>
        <taxon>Microcystis</taxon>
    </lineage>
</organism>
<dbReference type="RefSeq" id="WP_149985258.1">
    <property type="nucleotide sequence ID" value="NZ_BHVP01000001.1"/>
</dbReference>
<gene>
    <name evidence="2" type="ORF">MiTe_00037</name>
</gene>
<name>A0A5A5RJ37_MICAE</name>
<dbReference type="Pfam" id="PF14218">
    <property type="entry name" value="COP23"/>
    <property type="match status" value="1"/>
</dbReference>
<dbReference type="EMBL" id="BHVP01000001">
    <property type="protein sequence ID" value="GCA73222.1"/>
    <property type="molecule type" value="Genomic_DNA"/>
</dbReference>
<dbReference type="AlphaFoldDB" id="A0A5A5RJ37"/>
<comment type="caution">
    <text evidence="2">The sequence shown here is derived from an EMBL/GenBank/DDBJ whole genome shotgun (WGS) entry which is preliminary data.</text>
</comment>
<dbReference type="InterPro" id="IPR025478">
    <property type="entry name" value="COP23"/>
</dbReference>
<keyword evidence="1" id="KW-0732">Signal</keyword>
<feature type="chain" id="PRO_5022942639" evidence="1">
    <location>
        <begin position="30"/>
        <end position="173"/>
    </location>
</feature>
<proteinExistence type="predicted"/>
<accession>A0A5A5RJ37</accession>
<dbReference type="Proteomes" id="UP000324917">
    <property type="component" value="Unassembled WGS sequence"/>
</dbReference>